<accession>A0A1W0CSA1</accession>
<gene>
    <name evidence="1" type="ORF">B0T45_13920</name>
</gene>
<dbReference type="AlphaFoldDB" id="A0A1W0CSA1"/>
<evidence type="ECO:0000313" key="2">
    <source>
        <dbReference type="Proteomes" id="UP000192721"/>
    </source>
</evidence>
<sequence length="204" mass="22258">MSAQLKMFQIFRAGTHTCMGGASMHFSEQDLQAIAAAYNPITKAAPLVLGHPENDLPAYGKVQALFVKKDGLFAQAQVIDELVALVKAGRYRPVSASFIPPFSNSNPTPGAYYLKHVGFLGAMPPAVKGMNPPEFSERPDSLYFNECYSVVDTQSVAFGERGGYSLEPDRVAMHRLATEYQHVCPALSYSEAVTLADRALSFEF</sequence>
<evidence type="ECO:0000313" key="1">
    <source>
        <dbReference type="EMBL" id="OQS37616.1"/>
    </source>
</evidence>
<dbReference type="EMBL" id="MUKV01000018">
    <property type="protein sequence ID" value="OQS37616.1"/>
    <property type="molecule type" value="Genomic_DNA"/>
</dbReference>
<proteinExistence type="predicted"/>
<reference evidence="1 2" key="1">
    <citation type="submission" date="2017-02" db="EMBL/GenBank/DDBJ databases">
        <title>Chromobacterium haemolyticum H5244.</title>
        <authorList>
            <person name="Gulvik C.A."/>
        </authorList>
    </citation>
    <scope>NUCLEOTIDE SEQUENCE [LARGE SCALE GENOMIC DNA]</scope>
    <source>
        <strain evidence="1 2">H5244</strain>
    </source>
</reference>
<dbReference type="Proteomes" id="UP000192721">
    <property type="component" value="Unassembled WGS sequence"/>
</dbReference>
<organism evidence="1 2">
    <name type="scientific">Chromobacterium haemolyticum</name>
    <dbReference type="NCBI Taxonomy" id="394935"/>
    <lineage>
        <taxon>Bacteria</taxon>
        <taxon>Pseudomonadati</taxon>
        <taxon>Pseudomonadota</taxon>
        <taxon>Betaproteobacteria</taxon>
        <taxon>Neisseriales</taxon>
        <taxon>Chromobacteriaceae</taxon>
        <taxon>Chromobacterium</taxon>
    </lineage>
</organism>
<protein>
    <recommendedName>
        <fullName evidence="3">Peptidase</fullName>
    </recommendedName>
</protein>
<name>A0A1W0CSA1_9NEIS</name>
<evidence type="ECO:0008006" key="3">
    <source>
        <dbReference type="Google" id="ProtNLM"/>
    </source>
</evidence>
<comment type="caution">
    <text evidence="1">The sequence shown here is derived from an EMBL/GenBank/DDBJ whole genome shotgun (WGS) entry which is preliminary data.</text>
</comment>